<dbReference type="Pfam" id="PF00486">
    <property type="entry name" value="Trans_reg_C"/>
    <property type="match status" value="1"/>
</dbReference>
<evidence type="ECO:0000256" key="4">
    <source>
        <dbReference type="ARBA" id="ARBA00023125"/>
    </source>
</evidence>
<dbReference type="InterPro" id="IPR039420">
    <property type="entry name" value="WalR-like"/>
</dbReference>
<dbReference type="InterPro" id="IPR016032">
    <property type="entry name" value="Sig_transdc_resp-reg_C-effctor"/>
</dbReference>
<keyword evidence="4 7" id="KW-0238">DNA-binding</keyword>
<feature type="domain" description="Response regulatory" evidence="8">
    <location>
        <begin position="5"/>
        <end position="119"/>
    </location>
</feature>
<protein>
    <submittedName>
        <fullName evidence="10">Response regulator transcription factor</fullName>
    </submittedName>
</protein>
<evidence type="ECO:0000256" key="2">
    <source>
        <dbReference type="ARBA" id="ARBA00023012"/>
    </source>
</evidence>
<evidence type="ECO:0000259" key="8">
    <source>
        <dbReference type="PROSITE" id="PS50110"/>
    </source>
</evidence>
<dbReference type="InterPro" id="IPR011006">
    <property type="entry name" value="CheY-like_superfamily"/>
</dbReference>
<keyword evidence="1" id="KW-0597">Phosphoprotein</keyword>
<dbReference type="Proteomes" id="UP001321526">
    <property type="component" value="Chromosome"/>
</dbReference>
<proteinExistence type="predicted"/>
<dbReference type="PANTHER" id="PTHR48111">
    <property type="entry name" value="REGULATOR OF RPOS"/>
    <property type="match status" value="1"/>
</dbReference>
<name>A0ABY8FKN6_9GAMM</name>
<dbReference type="Gene3D" id="3.40.50.2300">
    <property type="match status" value="1"/>
</dbReference>
<gene>
    <name evidence="10" type="ORF">EVC62_14630</name>
</gene>
<feature type="domain" description="OmpR/PhoB-type" evidence="9">
    <location>
        <begin position="127"/>
        <end position="221"/>
    </location>
</feature>
<dbReference type="InterPro" id="IPR036388">
    <property type="entry name" value="WH-like_DNA-bd_sf"/>
</dbReference>
<keyword evidence="3" id="KW-0805">Transcription regulation</keyword>
<evidence type="ECO:0000313" key="10">
    <source>
        <dbReference type="EMBL" id="WFF42630.1"/>
    </source>
</evidence>
<evidence type="ECO:0000313" key="11">
    <source>
        <dbReference type="Proteomes" id="UP001321526"/>
    </source>
</evidence>
<dbReference type="EMBL" id="CP035631">
    <property type="protein sequence ID" value="WFF42630.1"/>
    <property type="molecule type" value="Genomic_DNA"/>
</dbReference>
<dbReference type="Gene3D" id="1.10.10.10">
    <property type="entry name" value="Winged helix-like DNA-binding domain superfamily/Winged helix DNA-binding domain"/>
    <property type="match status" value="1"/>
</dbReference>
<accession>A0ABY8FKN6</accession>
<reference evidence="10 11" key="1">
    <citation type="submission" date="2019-01" db="EMBL/GenBank/DDBJ databases">
        <title>Genome sequence of Salinicola endophyticus REST5.</title>
        <authorList>
            <person name="Nascimento F.X."/>
        </authorList>
    </citation>
    <scope>NUCLEOTIDE SEQUENCE [LARGE SCALE GENOMIC DNA]</scope>
    <source>
        <strain evidence="10 11">REST5</strain>
    </source>
</reference>
<evidence type="ECO:0000256" key="1">
    <source>
        <dbReference type="ARBA" id="ARBA00022553"/>
    </source>
</evidence>
<dbReference type="PROSITE" id="PS51755">
    <property type="entry name" value="OMPR_PHOB"/>
    <property type="match status" value="1"/>
</dbReference>
<evidence type="ECO:0000256" key="7">
    <source>
        <dbReference type="PROSITE-ProRule" id="PRU01091"/>
    </source>
</evidence>
<keyword evidence="11" id="KW-1185">Reference proteome</keyword>
<dbReference type="SUPFAM" id="SSF46894">
    <property type="entry name" value="C-terminal effector domain of the bipartite response regulators"/>
    <property type="match status" value="1"/>
</dbReference>
<dbReference type="RefSeq" id="WP_157958774.1">
    <property type="nucleotide sequence ID" value="NZ_CP035631.1"/>
</dbReference>
<dbReference type="InterPro" id="IPR001789">
    <property type="entry name" value="Sig_transdc_resp-reg_receiver"/>
</dbReference>
<keyword evidence="5" id="KW-0804">Transcription</keyword>
<dbReference type="SMART" id="SM00862">
    <property type="entry name" value="Trans_reg_C"/>
    <property type="match status" value="1"/>
</dbReference>
<evidence type="ECO:0000259" key="9">
    <source>
        <dbReference type="PROSITE" id="PS51755"/>
    </source>
</evidence>
<dbReference type="SUPFAM" id="SSF52172">
    <property type="entry name" value="CheY-like"/>
    <property type="match status" value="1"/>
</dbReference>
<comment type="caution">
    <text evidence="6">Lacks conserved residue(s) required for the propagation of feature annotation.</text>
</comment>
<feature type="DNA-binding region" description="OmpR/PhoB-type" evidence="7">
    <location>
        <begin position="127"/>
        <end position="221"/>
    </location>
</feature>
<dbReference type="CDD" id="cd00383">
    <property type="entry name" value="trans_reg_C"/>
    <property type="match status" value="1"/>
</dbReference>
<keyword evidence="2" id="KW-0902">Two-component regulatory system</keyword>
<dbReference type="InterPro" id="IPR001867">
    <property type="entry name" value="OmpR/PhoB-type_DNA-bd"/>
</dbReference>
<dbReference type="PROSITE" id="PS50110">
    <property type="entry name" value="RESPONSE_REGULATORY"/>
    <property type="match status" value="1"/>
</dbReference>
<evidence type="ECO:0000256" key="3">
    <source>
        <dbReference type="ARBA" id="ARBA00023015"/>
    </source>
</evidence>
<dbReference type="PANTHER" id="PTHR48111:SF1">
    <property type="entry name" value="TWO-COMPONENT RESPONSE REGULATOR ORR33"/>
    <property type="match status" value="1"/>
</dbReference>
<evidence type="ECO:0000256" key="6">
    <source>
        <dbReference type="PROSITE-ProRule" id="PRU00169"/>
    </source>
</evidence>
<evidence type="ECO:0000256" key="5">
    <source>
        <dbReference type="ARBA" id="ARBA00023163"/>
    </source>
</evidence>
<organism evidence="10 11">
    <name type="scientific">Salinicola endophyticus</name>
    <dbReference type="NCBI Taxonomy" id="1949083"/>
    <lineage>
        <taxon>Bacteria</taxon>
        <taxon>Pseudomonadati</taxon>
        <taxon>Pseudomonadota</taxon>
        <taxon>Gammaproteobacteria</taxon>
        <taxon>Oceanospirillales</taxon>
        <taxon>Halomonadaceae</taxon>
        <taxon>Salinicola</taxon>
    </lineage>
</organism>
<sequence>MIELHLLIHGEGALSLELWRRCLARLCQRVTLFHRVEQAMPAVEAGDVNALILVVGGADISDSLKTLSYLREFLELPILVIVDAMSSLHAARFLDAGADDFLTADTDAREVLARVRCKCRRSDKPPGRVISACGLRIDMTTMEVRWQEHPIHPSAKELLILKALASQPYRVFTKAQLEQILYGAGFCAKSNTIQVFIHALRKMTHRDAILTVRGVGYCLGPAPA</sequence>